<gene>
    <name evidence="1" type="ORF">CLIB1444_06S06700</name>
</gene>
<proteinExistence type="predicted"/>
<protein>
    <submittedName>
        <fullName evidence="1">L-threo-3-deoxy-hexylosonate aldolase</fullName>
    </submittedName>
</protein>
<organism evidence="1 2">
    <name type="scientific">[Candida] jaroonii</name>
    <dbReference type="NCBI Taxonomy" id="467808"/>
    <lineage>
        <taxon>Eukaryota</taxon>
        <taxon>Fungi</taxon>
        <taxon>Dikarya</taxon>
        <taxon>Ascomycota</taxon>
        <taxon>Saccharomycotina</taxon>
        <taxon>Pichiomycetes</taxon>
        <taxon>Debaryomycetaceae</taxon>
        <taxon>Yamadazyma</taxon>
    </lineage>
</organism>
<accession>A0ACA9Y9Y3</accession>
<sequence length="311" mass="34153">MTVETIPGGVYTPITTFFHEDYTLDLKTQVQHAKFLYDNGIQGLVVAGSMGEAAHLSSHERYTLVKTLREAIPDPQFKLIAGAPPLNVQDGIKESVQAKEAGANFMIFLVPGFFGGHLTSQQGIVDYFHAIADQSALPIMVYNYPGVSNNVTLTIDTFHQLSHHGNIVGVKLTHFSLDTYTLLGKDIRLHKNNFSPFTGLGQVLVPAMAVGIRGTIDGLSGVFPKVMVRLFELIKQGKWEEAGELQFLVTQADMMIGDYNLVGTKFAINKYHGMGGYLAGRPPLNQGIDGGKFKKYEEAFDELMKVEKTLA</sequence>
<keyword evidence="2" id="KW-1185">Reference proteome</keyword>
<evidence type="ECO:0000313" key="1">
    <source>
        <dbReference type="EMBL" id="CAH6721637.1"/>
    </source>
</evidence>
<name>A0ACA9Y9Y3_9ASCO</name>
<reference evidence="1" key="1">
    <citation type="submission" date="2022-06" db="EMBL/GenBank/DDBJ databases">
        <authorList>
            <person name="Legras J.-L."/>
            <person name="Devillers H."/>
            <person name="Grondin C."/>
        </authorList>
    </citation>
    <scope>NUCLEOTIDE SEQUENCE</scope>
    <source>
        <strain evidence="1">CLIB 1444</strain>
    </source>
</reference>
<dbReference type="EMBL" id="CALSDN010000006">
    <property type="protein sequence ID" value="CAH6721637.1"/>
    <property type="molecule type" value="Genomic_DNA"/>
</dbReference>
<comment type="caution">
    <text evidence="1">The sequence shown here is derived from an EMBL/GenBank/DDBJ whole genome shotgun (WGS) entry which is preliminary data.</text>
</comment>
<evidence type="ECO:0000313" key="2">
    <source>
        <dbReference type="Proteomes" id="UP001152531"/>
    </source>
</evidence>
<dbReference type="Proteomes" id="UP001152531">
    <property type="component" value="Unassembled WGS sequence"/>
</dbReference>